<dbReference type="GO" id="GO:0050660">
    <property type="term" value="F:flavin adenine dinucleotide binding"/>
    <property type="evidence" value="ECO:0007669"/>
    <property type="project" value="TreeGrafter"/>
</dbReference>
<evidence type="ECO:0000256" key="2">
    <source>
        <dbReference type="ARBA" id="ARBA00007532"/>
    </source>
</evidence>
<proteinExistence type="inferred from homology"/>
<evidence type="ECO:0000256" key="8">
    <source>
        <dbReference type="ARBA" id="ARBA00023284"/>
    </source>
</evidence>
<dbReference type="Pfam" id="PF07992">
    <property type="entry name" value="Pyr_redox_2"/>
    <property type="match status" value="1"/>
</dbReference>
<evidence type="ECO:0000256" key="1">
    <source>
        <dbReference type="ARBA" id="ARBA00001974"/>
    </source>
</evidence>
<evidence type="ECO:0000313" key="10">
    <source>
        <dbReference type="EMBL" id="GAH21677.1"/>
    </source>
</evidence>
<dbReference type="InterPro" id="IPR036188">
    <property type="entry name" value="FAD/NAD-bd_sf"/>
</dbReference>
<comment type="similarity">
    <text evidence="2">Belongs to the class-I pyridine nucleotide-disulfide oxidoreductase family.</text>
</comment>
<dbReference type="AlphaFoldDB" id="X1DNB3"/>
<feature type="domain" description="FAD/NAD(P)-binding" evidence="9">
    <location>
        <begin position="5"/>
        <end position="205"/>
    </location>
</feature>
<sequence>METEYDVTIIGGGPGGYVAAIYASQLGARVALVEKDRLGGTCLNRGCIPTKSLLRSAGVLQQARRASEFGLEIDHIEVNLPQIIARKNNIVDGLLAGINHLTLAGNISIYKGAGRIVSPTLVKVNDEEIPTKRIIIATGSETASLPIPGLDLSGVVTTDEMLDVTKLPKSLIVIGGNVVGVEFATIFNAFGTKVTILEMRPFLLESV</sequence>
<name>X1DNB3_9ZZZZ</name>
<evidence type="ECO:0000256" key="6">
    <source>
        <dbReference type="ARBA" id="ARBA00023027"/>
    </source>
</evidence>
<keyword evidence="4" id="KW-0274">FAD</keyword>
<dbReference type="InterPro" id="IPR050151">
    <property type="entry name" value="Class-I_Pyr_Nuc-Dis_Oxidored"/>
</dbReference>
<dbReference type="EMBL" id="BARU01001874">
    <property type="protein sequence ID" value="GAH21677.1"/>
    <property type="molecule type" value="Genomic_DNA"/>
</dbReference>
<organism evidence="10">
    <name type="scientific">marine sediment metagenome</name>
    <dbReference type="NCBI Taxonomy" id="412755"/>
    <lineage>
        <taxon>unclassified sequences</taxon>
        <taxon>metagenomes</taxon>
        <taxon>ecological metagenomes</taxon>
    </lineage>
</organism>
<dbReference type="PRINTS" id="PR00411">
    <property type="entry name" value="PNDRDTASEI"/>
</dbReference>
<accession>X1DNB3</accession>
<keyword evidence="7" id="KW-1015">Disulfide bond</keyword>
<dbReference type="InterPro" id="IPR023753">
    <property type="entry name" value="FAD/NAD-binding_dom"/>
</dbReference>
<comment type="caution">
    <text evidence="10">The sequence shown here is derived from an EMBL/GenBank/DDBJ whole genome shotgun (WGS) entry which is preliminary data.</text>
</comment>
<gene>
    <name evidence="10" type="ORF">S03H2_04666</name>
</gene>
<dbReference type="InterPro" id="IPR012999">
    <property type="entry name" value="Pyr_OxRdtase_I_AS"/>
</dbReference>
<dbReference type="PANTHER" id="PTHR22912:SF217">
    <property type="entry name" value="DIHYDROLIPOYL DEHYDROGENASE"/>
    <property type="match status" value="1"/>
</dbReference>
<evidence type="ECO:0000259" key="9">
    <source>
        <dbReference type="Pfam" id="PF07992"/>
    </source>
</evidence>
<evidence type="ECO:0000256" key="5">
    <source>
        <dbReference type="ARBA" id="ARBA00023002"/>
    </source>
</evidence>
<keyword evidence="6" id="KW-0520">NAD</keyword>
<dbReference type="PANTHER" id="PTHR22912">
    <property type="entry name" value="DISULFIDE OXIDOREDUCTASE"/>
    <property type="match status" value="1"/>
</dbReference>
<dbReference type="GO" id="GO:0004148">
    <property type="term" value="F:dihydrolipoyl dehydrogenase (NADH) activity"/>
    <property type="evidence" value="ECO:0007669"/>
    <property type="project" value="TreeGrafter"/>
</dbReference>
<comment type="cofactor">
    <cofactor evidence="1">
        <name>FAD</name>
        <dbReference type="ChEBI" id="CHEBI:57692"/>
    </cofactor>
</comment>
<dbReference type="PRINTS" id="PR00368">
    <property type="entry name" value="FADPNR"/>
</dbReference>
<protein>
    <recommendedName>
        <fullName evidence="9">FAD/NAD(P)-binding domain-containing protein</fullName>
    </recommendedName>
</protein>
<evidence type="ECO:0000256" key="7">
    <source>
        <dbReference type="ARBA" id="ARBA00023157"/>
    </source>
</evidence>
<evidence type="ECO:0000256" key="4">
    <source>
        <dbReference type="ARBA" id="ARBA00022827"/>
    </source>
</evidence>
<evidence type="ECO:0000256" key="3">
    <source>
        <dbReference type="ARBA" id="ARBA00022630"/>
    </source>
</evidence>
<keyword evidence="5" id="KW-0560">Oxidoreductase</keyword>
<dbReference type="PROSITE" id="PS00076">
    <property type="entry name" value="PYRIDINE_REDOX_1"/>
    <property type="match status" value="1"/>
</dbReference>
<keyword evidence="8" id="KW-0676">Redox-active center</keyword>
<dbReference type="SUPFAM" id="SSF51905">
    <property type="entry name" value="FAD/NAD(P)-binding domain"/>
    <property type="match status" value="1"/>
</dbReference>
<dbReference type="GO" id="GO:0006103">
    <property type="term" value="P:2-oxoglutarate metabolic process"/>
    <property type="evidence" value="ECO:0007669"/>
    <property type="project" value="TreeGrafter"/>
</dbReference>
<feature type="non-terminal residue" evidence="10">
    <location>
        <position position="207"/>
    </location>
</feature>
<keyword evidence="3" id="KW-0285">Flavoprotein</keyword>
<dbReference type="Gene3D" id="3.50.50.60">
    <property type="entry name" value="FAD/NAD(P)-binding domain"/>
    <property type="match status" value="2"/>
</dbReference>
<reference evidence="10" key="1">
    <citation type="journal article" date="2014" name="Front. Microbiol.">
        <title>High frequency of phylogenetically diverse reductive dehalogenase-homologous genes in deep subseafloor sedimentary metagenomes.</title>
        <authorList>
            <person name="Kawai M."/>
            <person name="Futagami T."/>
            <person name="Toyoda A."/>
            <person name="Takaki Y."/>
            <person name="Nishi S."/>
            <person name="Hori S."/>
            <person name="Arai W."/>
            <person name="Tsubouchi T."/>
            <person name="Morono Y."/>
            <person name="Uchiyama I."/>
            <person name="Ito T."/>
            <person name="Fujiyama A."/>
            <person name="Inagaki F."/>
            <person name="Takami H."/>
        </authorList>
    </citation>
    <scope>NUCLEOTIDE SEQUENCE</scope>
    <source>
        <strain evidence="10">Expedition CK06-06</strain>
    </source>
</reference>